<organism evidence="2 3">
    <name type="scientific">Stichopus japonicus</name>
    <name type="common">Sea cucumber</name>
    <dbReference type="NCBI Taxonomy" id="307972"/>
    <lineage>
        <taxon>Eukaryota</taxon>
        <taxon>Metazoa</taxon>
        <taxon>Echinodermata</taxon>
        <taxon>Eleutherozoa</taxon>
        <taxon>Echinozoa</taxon>
        <taxon>Holothuroidea</taxon>
        <taxon>Aspidochirotacea</taxon>
        <taxon>Aspidochirotida</taxon>
        <taxon>Stichopodidae</taxon>
        <taxon>Apostichopus</taxon>
    </lineage>
</organism>
<gene>
    <name evidence="2" type="ORF">BSL78_23205</name>
</gene>
<accession>A0A2G8JW47</accession>
<sequence>MQKADFTMDHEPRLEYKGKDRTVLYVVAITVIVVTILVGFFGVFYLLLSAPEPTVINNLSNEVESETPAPISRSVSFDMGDGVEHWEKTTADGDMLTIQSLDDNFIAIFDHGREITMFKNLTSSRCYFSHLDEIPDMGMNDMDNVHPFYFREIESDQIQMSDVDPSVEVFNFEQSDPIPTDYMKLTNSLAVSSLCSGGESYWLTPQNGGLVRREVTVEIDLTVVGVHVNIKVNGVRKPCLLSSVS</sequence>
<evidence type="ECO:0000313" key="3">
    <source>
        <dbReference type="Proteomes" id="UP000230750"/>
    </source>
</evidence>
<keyword evidence="3" id="KW-1185">Reference proteome</keyword>
<reference evidence="2 3" key="1">
    <citation type="journal article" date="2017" name="PLoS Biol.">
        <title>The sea cucumber genome provides insights into morphological evolution and visceral regeneration.</title>
        <authorList>
            <person name="Zhang X."/>
            <person name="Sun L."/>
            <person name="Yuan J."/>
            <person name="Sun Y."/>
            <person name="Gao Y."/>
            <person name="Zhang L."/>
            <person name="Li S."/>
            <person name="Dai H."/>
            <person name="Hamel J.F."/>
            <person name="Liu C."/>
            <person name="Yu Y."/>
            <person name="Liu S."/>
            <person name="Lin W."/>
            <person name="Guo K."/>
            <person name="Jin S."/>
            <person name="Xu P."/>
            <person name="Storey K.B."/>
            <person name="Huan P."/>
            <person name="Zhang T."/>
            <person name="Zhou Y."/>
            <person name="Zhang J."/>
            <person name="Lin C."/>
            <person name="Li X."/>
            <person name="Xing L."/>
            <person name="Huo D."/>
            <person name="Sun M."/>
            <person name="Wang L."/>
            <person name="Mercier A."/>
            <person name="Li F."/>
            <person name="Yang H."/>
            <person name="Xiang J."/>
        </authorList>
    </citation>
    <scope>NUCLEOTIDE SEQUENCE [LARGE SCALE GENOMIC DNA]</scope>
    <source>
        <strain evidence="2">Shaxun</strain>
        <tissue evidence="2">Muscle</tissue>
    </source>
</reference>
<keyword evidence="1" id="KW-1133">Transmembrane helix</keyword>
<evidence type="ECO:0000313" key="2">
    <source>
        <dbReference type="EMBL" id="PIK39950.1"/>
    </source>
</evidence>
<dbReference type="EMBL" id="MRZV01001182">
    <property type="protein sequence ID" value="PIK39950.1"/>
    <property type="molecule type" value="Genomic_DNA"/>
</dbReference>
<keyword evidence="1" id="KW-0812">Transmembrane</keyword>
<protein>
    <recommendedName>
        <fullName evidence="4">BRICHOS domain-containing protein</fullName>
    </recommendedName>
</protein>
<evidence type="ECO:0008006" key="4">
    <source>
        <dbReference type="Google" id="ProtNLM"/>
    </source>
</evidence>
<dbReference type="Proteomes" id="UP000230750">
    <property type="component" value="Unassembled WGS sequence"/>
</dbReference>
<name>A0A2G8JW47_STIJA</name>
<comment type="caution">
    <text evidence="2">The sequence shown here is derived from an EMBL/GenBank/DDBJ whole genome shotgun (WGS) entry which is preliminary data.</text>
</comment>
<feature type="transmembrane region" description="Helical" evidence="1">
    <location>
        <begin position="23"/>
        <end position="48"/>
    </location>
</feature>
<keyword evidence="1" id="KW-0472">Membrane</keyword>
<proteinExistence type="predicted"/>
<dbReference type="AlphaFoldDB" id="A0A2G8JW47"/>
<evidence type="ECO:0000256" key="1">
    <source>
        <dbReference type="SAM" id="Phobius"/>
    </source>
</evidence>